<evidence type="ECO:0000256" key="3">
    <source>
        <dbReference type="ARBA" id="ARBA00023295"/>
    </source>
</evidence>
<feature type="domain" description="GH26" evidence="6">
    <location>
        <begin position="2"/>
        <end position="316"/>
    </location>
</feature>
<feature type="active site" description="Nucleophile" evidence="4">
    <location>
        <position position="249"/>
    </location>
</feature>
<feature type="signal peptide" evidence="5">
    <location>
        <begin position="1"/>
        <end position="30"/>
    </location>
</feature>
<feature type="active site" description="Proton donor" evidence="4">
    <location>
        <position position="144"/>
    </location>
</feature>
<dbReference type="PANTHER" id="PTHR40079">
    <property type="entry name" value="MANNAN ENDO-1,4-BETA-MANNOSIDASE E-RELATED"/>
    <property type="match status" value="1"/>
</dbReference>
<evidence type="ECO:0000313" key="8">
    <source>
        <dbReference type="Proteomes" id="UP000198822"/>
    </source>
</evidence>
<evidence type="ECO:0000313" key="7">
    <source>
        <dbReference type="EMBL" id="SDH59236.1"/>
    </source>
</evidence>
<dbReference type="RefSeq" id="WP_092504188.1">
    <property type="nucleotide sequence ID" value="NZ_LT629695.1"/>
</dbReference>
<keyword evidence="2 4" id="KW-0378">Hydrolase</keyword>
<protein>
    <submittedName>
        <fullName evidence="7">Glycosyl hydrolase family 26</fullName>
    </submittedName>
</protein>
<keyword evidence="8" id="KW-1185">Reference proteome</keyword>
<evidence type="ECO:0000259" key="6">
    <source>
        <dbReference type="PROSITE" id="PS51764"/>
    </source>
</evidence>
<dbReference type="STRING" id="399736.SAMN04489720_1713"/>
<keyword evidence="3 4" id="KW-0326">Glycosidase</keyword>
<dbReference type="Gene3D" id="3.20.20.80">
    <property type="entry name" value="Glycosidases"/>
    <property type="match status" value="1"/>
</dbReference>
<organism evidence="7 8">
    <name type="scientific">Agrococcus jejuensis</name>
    <dbReference type="NCBI Taxonomy" id="399736"/>
    <lineage>
        <taxon>Bacteria</taxon>
        <taxon>Bacillati</taxon>
        <taxon>Actinomycetota</taxon>
        <taxon>Actinomycetes</taxon>
        <taxon>Micrococcales</taxon>
        <taxon>Microbacteriaceae</taxon>
        <taxon>Agrococcus</taxon>
    </lineage>
</organism>
<dbReference type="EMBL" id="LT629695">
    <property type="protein sequence ID" value="SDH59236.1"/>
    <property type="molecule type" value="Genomic_DNA"/>
</dbReference>
<dbReference type="PROSITE" id="PS51257">
    <property type="entry name" value="PROKAR_LIPOPROTEIN"/>
    <property type="match status" value="1"/>
</dbReference>
<dbReference type="InterPro" id="IPR017853">
    <property type="entry name" value="GH"/>
</dbReference>
<evidence type="ECO:0000256" key="4">
    <source>
        <dbReference type="PROSITE-ProRule" id="PRU01100"/>
    </source>
</evidence>
<dbReference type="OrthoDB" id="9816550at2"/>
<keyword evidence="5" id="KW-0732">Signal</keyword>
<dbReference type="InterPro" id="IPR000805">
    <property type="entry name" value="Glyco_hydro_26"/>
</dbReference>
<accession>A0A1G8DNJ5</accession>
<dbReference type="SUPFAM" id="SSF51445">
    <property type="entry name" value="(Trans)glycosidases"/>
    <property type="match status" value="1"/>
</dbReference>
<dbReference type="GO" id="GO:0016985">
    <property type="term" value="F:mannan endo-1,4-beta-mannosidase activity"/>
    <property type="evidence" value="ECO:0007669"/>
    <property type="project" value="InterPro"/>
</dbReference>
<dbReference type="Pfam" id="PF02156">
    <property type="entry name" value="Glyco_hydro_26"/>
    <property type="match status" value="1"/>
</dbReference>
<dbReference type="AlphaFoldDB" id="A0A1G8DNJ5"/>
<name>A0A1G8DNJ5_9MICO</name>
<dbReference type="GO" id="GO:0006080">
    <property type="term" value="P:substituted mannan metabolic process"/>
    <property type="evidence" value="ECO:0007669"/>
    <property type="project" value="InterPro"/>
</dbReference>
<dbReference type="PANTHER" id="PTHR40079:SF6">
    <property type="entry name" value="GH26 DOMAIN-CONTAINING PROTEIN"/>
    <property type="match status" value="1"/>
</dbReference>
<gene>
    <name evidence="7" type="ORF">SAMN04489720_1713</name>
</gene>
<dbReference type="Proteomes" id="UP000198822">
    <property type="component" value="Chromosome I"/>
</dbReference>
<reference evidence="8" key="1">
    <citation type="submission" date="2016-10" db="EMBL/GenBank/DDBJ databases">
        <authorList>
            <person name="Varghese N."/>
            <person name="Submissions S."/>
        </authorList>
    </citation>
    <scope>NUCLEOTIDE SEQUENCE [LARGE SCALE GENOMIC DNA]</scope>
    <source>
        <strain evidence="8">DSM 22002</strain>
    </source>
</reference>
<evidence type="ECO:0000256" key="2">
    <source>
        <dbReference type="ARBA" id="ARBA00022801"/>
    </source>
</evidence>
<evidence type="ECO:0000256" key="1">
    <source>
        <dbReference type="ARBA" id="ARBA00007754"/>
    </source>
</evidence>
<sequence length="317" mass="34804">MTRRRRLRTTLAVGVAVLLLLAGCSSPVGDATGDDDPFADVPLVPASGVYLGVYYGDREPDETDDAIGRVPQLHLTYVGWEDAWSTDPVLALDRERGQRSLVNWEPFGVDFADIVAGRYDDMLVQRGQEAALLPDPVFVDFAAEMNEEEGWGGHDPELYVAAYRHVHDVVDAHAGGNVVWVWAPNNVDSAGAPPAMAYYPGDDVVDWTGIDGYNWGTSDADFVWQSFEDVFRDMYDELSALGKPIIVGETASAEEGGSKPDWIAAIVPTLEQDFPDIRALVWFDVDKERDWRIGSSDEAAAAFQAMAADPLFQTSDR</sequence>
<feature type="chain" id="PRO_5038794515" evidence="5">
    <location>
        <begin position="31"/>
        <end position="317"/>
    </location>
</feature>
<proteinExistence type="inferred from homology"/>
<dbReference type="PROSITE" id="PS51764">
    <property type="entry name" value="GH26"/>
    <property type="match status" value="1"/>
</dbReference>
<comment type="similarity">
    <text evidence="1 4">Belongs to the glycosyl hydrolase 26 family.</text>
</comment>
<dbReference type="InterPro" id="IPR022790">
    <property type="entry name" value="GH26_dom"/>
</dbReference>
<evidence type="ECO:0000256" key="5">
    <source>
        <dbReference type="SAM" id="SignalP"/>
    </source>
</evidence>